<dbReference type="PANTHER" id="PTHR34605:SF4">
    <property type="entry name" value="DNA ADENINE METHYLTRANSFERASE"/>
    <property type="match status" value="1"/>
</dbReference>
<evidence type="ECO:0000256" key="1">
    <source>
        <dbReference type="ARBA" id="ARBA00023172"/>
    </source>
</evidence>
<dbReference type="OrthoDB" id="5870942at2759"/>
<accession>A0A8S1H384</accession>
<gene>
    <name evidence="3" type="ORF">CAUJ_LOCUS3829</name>
</gene>
<dbReference type="InterPro" id="IPR002104">
    <property type="entry name" value="Integrase_catalytic"/>
</dbReference>
<name>A0A8S1H384_9PELO</name>
<evidence type="ECO:0000313" key="3">
    <source>
        <dbReference type="EMBL" id="CAD6187910.1"/>
    </source>
</evidence>
<dbReference type="GO" id="GO:0003677">
    <property type="term" value="F:DNA binding"/>
    <property type="evidence" value="ECO:0007669"/>
    <property type="project" value="InterPro"/>
</dbReference>
<dbReference type="PROSITE" id="PS51898">
    <property type="entry name" value="TYR_RECOMBINASE"/>
    <property type="match status" value="1"/>
</dbReference>
<dbReference type="InterPro" id="IPR013762">
    <property type="entry name" value="Integrase-like_cat_sf"/>
</dbReference>
<dbReference type="GO" id="GO:0006310">
    <property type="term" value="P:DNA recombination"/>
    <property type="evidence" value="ECO:0007669"/>
    <property type="project" value="UniProtKB-KW"/>
</dbReference>
<dbReference type="SUPFAM" id="SSF56349">
    <property type="entry name" value="DNA breaking-rejoining enzymes"/>
    <property type="match status" value="1"/>
</dbReference>
<protein>
    <recommendedName>
        <fullName evidence="2">Tyr recombinase domain-containing protein</fullName>
    </recommendedName>
</protein>
<evidence type="ECO:0000313" key="4">
    <source>
        <dbReference type="Proteomes" id="UP000835052"/>
    </source>
</evidence>
<feature type="domain" description="Tyr recombinase" evidence="2">
    <location>
        <begin position="46"/>
        <end position="233"/>
    </location>
</feature>
<keyword evidence="4" id="KW-1185">Reference proteome</keyword>
<proteinExistence type="predicted"/>
<dbReference type="Proteomes" id="UP000835052">
    <property type="component" value="Unassembled WGS sequence"/>
</dbReference>
<evidence type="ECO:0000259" key="2">
    <source>
        <dbReference type="PROSITE" id="PS51898"/>
    </source>
</evidence>
<dbReference type="GO" id="GO:0015074">
    <property type="term" value="P:DNA integration"/>
    <property type="evidence" value="ECO:0007669"/>
    <property type="project" value="InterPro"/>
</dbReference>
<dbReference type="InterPro" id="IPR052925">
    <property type="entry name" value="Phage_Integrase-like_Recomb"/>
</dbReference>
<dbReference type="Gene3D" id="1.10.443.10">
    <property type="entry name" value="Intergrase catalytic core"/>
    <property type="match status" value="1"/>
</dbReference>
<dbReference type="Pfam" id="PF00589">
    <property type="entry name" value="Phage_integrase"/>
    <property type="match status" value="1"/>
</dbReference>
<organism evidence="3 4">
    <name type="scientific">Caenorhabditis auriculariae</name>
    <dbReference type="NCBI Taxonomy" id="2777116"/>
    <lineage>
        <taxon>Eukaryota</taxon>
        <taxon>Metazoa</taxon>
        <taxon>Ecdysozoa</taxon>
        <taxon>Nematoda</taxon>
        <taxon>Chromadorea</taxon>
        <taxon>Rhabditida</taxon>
        <taxon>Rhabditina</taxon>
        <taxon>Rhabditomorpha</taxon>
        <taxon>Rhabditoidea</taxon>
        <taxon>Rhabditidae</taxon>
        <taxon>Peloderinae</taxon>
        <taxon>Caenorhabditis</taxon>
    </lineage>
</organism>
<comment type="caution">
    <text evidence="3">The sequence shown here is derived from an EMBL/GenBank/DDBJ whole genome shotgun (WGS) entry which is preliminary data.</text>
</comment>
<dbReference type="AlphaFoldDB" id="A0A8S1H384"/>
<sequence>MRREKHASVAQAASSLTHFLGPVDPQLKSLESSILSAASRSKPITQNRTKISLKDYCILIDFASENPIFDRPATLSLLQYNGLLRISEAINLRQEDVVVEATGKAGSIFLARSKTDQKGKGTSISICLTKNEYTIYERHRRLCQGALFLFQSASTGRPISYSTASKELKSLFSNAGLAERNYTSHAFRGGAASNAVEAGKDSASVMKTGRWRSPAAFAAYLRMTTIKNAEGSHGPEQSNDIEEIHEPQPALGTRTFDTSKTSLL</sequence>
<dbReference type="EMBL" id="CAJGYM010000007">
    <property type="protein sequence ID" value="CAD6187910.1"/>
    <property type="molecule type" value="Genomic_DNA"/>
</dbReference>
<reference evidence="3" key="1">
    <citation type="submission" date="2020-10" db="EMBL/GenBank/DDBJ databases">
        <authorList>
            <person name="Kikuchi T."/>
        </authorList>
    </citation>
    <scope>NUCLEOTIDE SEQUENCE</scope>
    <source>
        <strain evidence="3">NKZ352</strain>
    </source>
</reference>
<dbReference type="PANTHER" id="PTHR34605">
    <property type="entry name" value="PHAGE_INTEGRASE DOMAIN-CONTAINING PROTEIN"/>
    <property type="match status" value="1"/>
</dbReference>
<keyword evidence="1" id="KW-0233">DNA recombination</keyword>
<dbReference type="InterPro" id="IPR011010">
    <property type="entry name" value="DNA_brk_join_enz"/>
</dbReference>